<dbReference type="InterPro" id="IPR050180">
    <property type="entry name" value="RNR_Ribonuclease"/>
</dbReference>
<feature type="domain" description="S1 motif" evidence="10">
    <location>
        <begin position="614"/>
        <end position="694"/>
    </location>
</feature>
<dbReference type="Pfam" id="PF00575">
    <property type="entry name" value="S1"/>
    <property type="match status" value="1"/>
</dbReference>
<dbReference type="HOGENOM" id="CLU_002333_7_0_0"/>
<dbReference type="InterPro" id="IPR036390">
    <property type="entry name" value="WH_DNA-bd_sf"/>
</dbReference>
<dbReference type="SMART" id="SM00357">
    <property type="entry name" value="CSP"/>
    <property type="match status" value="1"/>
</dbReference>
<feature type="region of interest" description="Disordered" evidence="9">
    <location>
        <begin position="697"/>
        <end position="780"/>
    </location>
</feature>
<dbReference type="STRING" id="869210.Marky_1161"/>
<proteinExistence type="inferred from homology"/>
<dbReference type="NCBIfam" id="TIGR00358">
    <property type="entry name" value="3_prime_RNase"/>
    <property type="match status" value="1"/>
</dbReference>
<dbReference type="GO" id="GO:0006402">
    <property type="term" value="P:mRNA catabolic process"/>
    <property type="evidence" value="ECO:0007669"/>
    <property type="project" value="TreeGrafter"/>
</dbReference>
<dbReference type="EC" id="3.1.13.1" evidence="8"/>
<comment type="subcellular location">
    <subcellularLocation>
        <location evidence="2 8">Cytoplasm</location>
    </subcellularLocation>
</comment>
<dbReference type="PROSITE" id="PS01175">
    <property type="entry name" value="RIBONUCLEASE_II"/>
    <property type="match status" value="1"/>
</dbReference>
<dbReference type="PANTHER" id="PTHR23355:SF9">
    <property type="entry name" value="DIS3-LIKE EXONUCLEASE 2"/>
    <property type="match status" value="1"/>
</dbReference>
<dbReference type="EMBL" id="CP002630">
    <property type="protein sequence ID" value="AEB11901.1"/>
    <property type="molecule type" value="Genomic_DNA"/>
</dbReference>
<organism evidence="11 12">
    <name type="scientific">Marinithermus hydrothermalis (strain DSM 14884 / JCM 11576 / T1)</name>
    <dbReference type="NCBI Taxonomy" id="869210"/>
    <lineage>
        <taxon>Bacteria</taxon>
        <taxon>Thermotogati</taxon>
        <taxon>Deinococcota</taxon>
        <taxon>Deinococci</taxon>
        <taxon>Thermales</taxon>
        <taxon>Thermaceae</taxon>
        <taxon>Marinithermus</taxon>
    </lineage>
</organism>
<dbReference type="GO" id="GO:0003723">
    <property type="term" value="F:RNA binding"/>
    <property type="evidence" value="ECO:0007669"/>
    <property type="project" value="UniProtKB-UniRule"/>
</dbReference>
<dbReference type="GO" id="GO:0005829">
    <property type="term" value="C:cytosol"/>
    <property type="evidence" value="ECO:0007669"/>
    <property type="project" value="TreeGrafter"/>
</dbReference>
<gene>
    <name evidence="8" type="primary">rnr</name>
    <name evidence="11" type="ordered locus">Marky_1161</name>
</gene>
<dbReference type="eggNOG" id="COG0557">
    <property type="taxonomic scope" value="Bacteria"/>
</dbReference>
<dbReference type="SMART" id="SM00316">
    <property type="entry name" value="S1"/>
    <property type="match status" value="1"/>
</dbReference>
<feature type="compositionally biased region" description="Basic residues" evidence="9">
    <location>
        <begin position="712"/>
        <end position="732"/>
    </location>
</feature>
<evidence type="ECO:0000259" key="10">
    <source>
        <dbReference type="PROSITE" id="PS50126"/>
    </source>
</evidence>
<comment type="catalytic activity">
    <reaction evidence="1 8">
        <text>Exonucleolytic cleavage in the 3'- to 5'-direction to yield nucleoside 5'-phosphates.</text>
        <dbReference type="EC" id="3.1.13.1"/>
    </reaction>
</comment>
<evidence type="ECO:0000256" key="4">
    <source>
        <dbReference type="ARBA" id="ARBA00022722"/>
    </source>
</evidence>
<dbReference type="InterPro" id="IPR012340">
    <property type="entry name" value="NA-bd_OB-fold"/>
</dbReference>
<evidence type="ECO:0000256" key="7">
    <source>
        <dbReference type="ARBA" id="ARBA00022884"/>
    </source>
</evidence>
<dbReference type="InterPro" id="IPR040476">
    <property type="entry name" value="CSD2"/>
</dbReference>
<dbReference type="GO" id="GO:0008859">
    <property type="term" value="F:exoribonuclease II activity"/>
    <property type="evidence" value="ECO:0007669"/>
    <property type="project" value="UniProtKB-UniRule"/>
</dbReference>
<dbReference type="InterPro" id="IPR003029">
    <property type="entry name" value="S1_domain"/>
</dbReference>
<keyword evidence="5 8" id="KW-0378">Hydrolase</keyword>
<dbReference type="SUPFAM" id="SSF50249">
    <property type="entry name" value="Nucleic acid-binding proteins"/>
    <property type="match status" value="4"/>
</dbReference>
<dbReference type="InterPro" id="IPR011129">
    <property type="entry name" value="CSD"/>
</dbReference>
<comment type="similarity">
    <text evidence="8">Belongs to the RNR ribonuclease family. RNase R subfamily.</text>
</comment>
<feature type="compositionally biased region" description="Polar residues" evidence="9">
    <location>
        <begin position="700"/>
        <end position="710"/>
    </location>
</feature>
<dbReference type="InterPro" id="IPR001900">
    <property type="entry name" value="RNase_II/R"/>
</dbReference>
<evidence type="ECO:0000256" key="5">
    <source>
        <dbReference type="ARBA" id="ARBA00022801"/>
    </source>
</evidence>
<comment type="function">
    <text evidence="8">3'-5' exoribonuclease that releases 5'-nucleoside monophosphates and is involved in maturation of structured RNAs.</text>
</comment>
<evidence type="ECO:0000256" key="9">
    <source>
        <dbReference type="SAM" id="MobiDB-lite"/>
    </source>
</evidence>
<sequence length="780" mass="88733">MTKQAIYEFIKRNPKKPYHLAEIVRQLRVSRQEAKRALDALVQEGKLVQTRRKTYGLPEEMRLVVGRISVHPNGFGFVVPEGEGADLFIPPAYLGGAWHNDKVVARPKPPGRDGRPWGEVIRILERARDKLVGTLEFSRGYAILRPDDPRVRERLLLVPDGLEGLEPGARIVVRVRYPEETGEREPFGEFLEYLGQGETPETETRAVIVKYDLREDFPPEVLAEAERIEARIPEAELHRRADFRHLNVFTIDGADAKDFDDAIHIERYKNGNYRVGIHIADVSHYVPEGSALDQEAFERGTSVYLPGRVLPMLPEKLSNGVCSLVPGEDRLVLSVLVDLTPSGEVKRYSFKEGVIRSKARLTYDQVQAFFEGDPLPEAARFLEADLRDLFALTQTLKARRLEQGALDFSFTEVKVDVDPDGTLHLIPIAEREARSLIEELMLLANRIVAKHLADKGIPALYRVHEDPAEDRYRALVEALARMGYKLPGKEPDPKALQQVLHQAAGRPEAPAVSMLLLRSLSLARYAPENLGHFGLAFEDYLHFTSPIRRYPDLVVHRVLRHVMRRRLSQKKIAAWQEQFPRIAEHASERERNAEAAERDLSKYYQCKWAEAHKGEVFEGTVSGVTNFGVFVALDNGVEGLLHLSNLTDDYYEYVEEALALIGRHTNKRIGMGDRIKVAIDEVNPALRQIDFALVEDEMSQKSSAPSTQSAKAPRRPRNKRTSTKATPKRTRRVVGPPEETKRNERPVKVTVHKLYFGEWTGENHREAKPTKSRRTRRRRK</sequence>
<dbReference type="SMART" id="SM00955">
    <property type="entry name" value="RNB"/>
    <property type="match status" value="1"/>
</dbReference>
<dbReference type="Gene3D" id="2.40.50.140">
    <property type="entry name" value="Nucleic acid-binding proteins"/>
    <property type="match status" value="2"/>
</dbReference>
<dbReference type="OrthoDB" id="9764149at2"/>
<feature type="compositionally biased region" description="Basic and acidic residues" evidence="9">
    <location>
        <begin position="738"/>
        <end position="747"/>
    </location>
</feature>
<dbReference type="KEGG" id="mhd:Marky_1161"/>
<dbReference type="HAMAP" id="MF_01895">
    <property type="entry name" value="RNase_R"/>
    <property type="match status" value="1"/>
</dbReference>
<dbReference type="SUPFAM" id="SSF46785">
    <property type="entry name" value="Winged helix' DNA-binding domain"/>
    <property type="match status" value="1"/>
</dbReference>
<dbReference type="InterPro" id="IPR004476">
    <property type="entry name" value="RNase_II/RNase_R"/>
</dbReference>
<dbReference type="NCBIfam" id="TIGR02063">
    <property type="entry name" value="RNase_R"/>
    <property type="match status" value="1"/>
</dbReference>
<dbReference type="Pfam" id="PF00773">
    <property type="entry name" value="RNB"/>
    <property type="match status" value="1"/>
</dbReference>
<evidence type="ECO:0000313" key="12">
    <source>
        <dbReference type="Proteomes" id="UP000007030"/>
    </source>
</evidence>
<protein>
    <recommendedName>
        <fullName evidence="8">Ribonuclease R</fullName>
        <shortName evidence="8">RNase R</shortName>
        <ecNumber evidence="8">3.1.13.1</ecNumber>
    </recommendedName>
</protein>
<keyword evidence="12" id="KW-1185">Reference proteome</keyword>
<keyword evidence="3 8" id="KW-0963">Cytoplasm</keyword>
<dbReference type="CDD" id="cd04471">
    <property type="entry name" value="S1_RNase_R"/>
    <property type="match status" value="1"/>
</dbReference>
<dbReference type="AlphaFoldDB" id="F2NPA0"/>
<evidence type="ECO:0000256" key="8">
    <source>
        <dbReference type="HAMAP-Rule" id="MF_01895"/>
    </source>
</evidence>
<dbReference type="Proteomes" id="UP000007030">
    <property type="component" value="Chromosome"/>
</dbReference>
<accession>F2NPA0</accession>
<evidence type="ECO:0000313" key="11">
    <source>
        <dbReference type="EMBL" id="AEB11901.1"/>
    </source>
</evidence>
<dbReference type="Pfam" id="PF17876">
    <property type="entry name" value="CSD2"/>
    <property type="match status" value="1"/>
</dbReference>
<dbReference type="Pfam" id="PF08206">
    <property type="entry name" value="OB_RNB"/>
    <property type="match status" value="1"/>
</dbReference>
<dbReference type="InterPro" id="IPR011805">
    <property type="entry name" value="RNase_R"/>
</dbReference>
<keyword evidence="4 8" id="KW-0540">Nuclease</keyword>
<dbReference type="InterPro" id="IPR013223">
    <property type="entry name" value="RNase_B_OB_dom"/>
</dbReference>
<keyword evidence="6 8" id="KW-0269">Exonuclease</keyword>
<keyword evidence="7 8" id="KW-0694">RNA-binding</keyword>
<dbReference type="InterPro" id="IPR022966">
    <property type="entry name" value="RNase_II/R_CS"/>
</dbReference>
<evidence type="ECO:0000256" key="6">
    <source>
        <dbReference type="ARBA" id="ARBA00022839"/>
    </source>
</evidence>
<evidence type="ECO:0000256" key="1">
    <source>
        <dbReference type="ARBA" id="ARBA00001849"/>
    </source>
</evidence>
<feature type="compositionally biased region" description="Basic residues" evidence="9">
    <location>
        <begin position="770"/>
        <end position="780"/>
    </location>
</feature>
<reference evidence="11 12" key="1">
    <citation type="journal article" date="2012" name="Stand. Genomic Sci.">
        <title>Complete genome sequence of the aerobic, heterotroph Marinithermus hydrothermalis type strain (T1(T)) from a deep-sea hydrothermal vent chimney.</title>
        <authorList>
            <person name="Copeland A."/>
            <person name="Gu W."/>
            <person name="Yasawong M."/>
            <person name="Lapidus A."/>
            <person name="Lucas S."/>
            <person name="Deshpande S."/>
            <person name="Pagani I."/>
            <person name="Tapia R."/>
            <person name="Cheng J.F."/>
            <person name="Goodwin L.A."/>
            <person name="Pitluck S."/>
            <person name="Liolios K."/>
            <person name="Ivanova N."/>
            <person name="Mavromatis K."/>
            <person name="Mikhailova N."/>
            <person name="Pati A."/>
            <person name="Chen A."/>
            <person name="Palaniappan K."/>
            <person name="Land M."/>
            <person name="Pan C."/>
            <person name="Brambilla E.M."/>
            <person name="Rohde M."/>
            <person name="Tindall B.J."/>
            <person name="Sikorski J."/>
            <person name="Goker M."/>
            <person name="Detter J.C."/>
            <person name="Bristow J."/>
            <person name="Eisen J.A."/>
            <person name="Markowitz V."/>
            <person name="Hugenholtz P."/>
            <person name="Kyrpides N.C."/>
            <person name="Klenk H.P."/>
            <person name="Woyke T."/>
        </authorList>
    </citation>
    <scope>NUCLEOTIDE SEQUENCE [LARGE SCALE GENOMIC DNA]</scope>
    <source>
        <strain evidence="12">DSM 14884 / JCM 11576 / T1</strain>
    </source>
</reference>
<evidence type="ECO:0000256" key="2">
    <source>
        <dbReference type="ARBA" id="ARBA00004496"/>
    </source>
</evidence>
<evidence type="ECO:0000256" key="3">
    <source>
        <dbReference type="ARBA" id="ARBA00022490"/>
    </source>
</evidence>
<dbReference type="RefSeq" id="WP_013703948.1">
    <property type="nucleotide sequence ID" value="NC_015387.1"/>
</dbReference>
<name>F2NPA0_MARHT</name>
<dbReference type="PROSITE" id="PS50126">
    <property type="entry name" value="S1"/>
    <property type="match status" value="1"/>
</dbReference>
<dbReference type="PANTHER" id="PTHR23355">
    <property type="entry name" value="RIBONUCLEASE"/>
    <property type="match status" value="1"/>
</dbReference>